<dbReference type="SUPFAM" id="SSF101960">
    <property type="entry name" value="Stabilizer of iron transporter SufD"/>
    <property type="match status" value="1"/>
</dbReference>
<dbReference type="PANTHER" id="PTHR43575:SF1">
    <property type="entry name" value="PROTEIN ABCI7, CHLOROPLASTIC"/>
    <property type="match status" value="1"/>
</dbReference>
<dbReference type="NCBIfam" id="TIGR01981">
    <property type="entry name" value="sufD"/>
    <property type="match status" value="1"/>
</dbReference>
<comment type="caution">
    <text evidence="2">The sequence shown here is derived from an EMBL/GenBank/DDBJ whole genome shotgun (WGS) entry which is preliminary data.</text>
</comment>
<accession>A0ABW5DGS8</accession>
<dbReference type="InterPro" id="IPR037284">
    <property type="entry name" value="SUF_FeS_clus_asmbl_SufBD_sf"/>
</dbReference>
<proteinExistence type="predicted"/>
<evidence type="ECO:0000313" key="2">
    <source>
        <dbReference type="EMBL" id="MFD2260149.1"/>
    </source>
</evidence>
<sequence>MNIQTQIQRTAAEELLLDAFASHGGALPGDPSVQARRKAAIDLIGRGLPTRRVESWHYTDLRRLLSKLPAFAQEAGASVLEPLLDGSLVLPVLGGKAAAGQGAEGIAVRPLADSLADGGLAERLAVAETDDTVGAINAAFVADGLSITLDAGAEIEQPIELQNVHAGGHVHSRFVVKAGAGSKAVFIERQTGNGQALISSVSELEVGEGADILWIVLQDQPENVHHLAQFKASVAGGAKLTLFVMNVGAKLARQEVRVRMEGEHSEFRLRGANLMADEQHSDTTMVLHHLAPDTYSTETIRNIVTGRAQGVFQGMIRVAQAAQKTDAKMACNTLLLSDEAGFSTKPELEIFADDVACGHGATVTEIEKDHLFYLMARGIDEKSARGLLVKAFLAEVIEELEDERVIDMLEARLTRWFDEHA</sequence>
<dbReference type="EMBL" id="JBHUIR010000034">
    <property type="protein sequence ID" value="MFD2260149.1"/>
    <property type="molecule type" value="Genomic_DNA"/>
</dbReference>
<dbReference type="InterPro" id="IPR011542">
    <property type="entry name" value="SUF_FeS_clus_asmbl_SufD"/>
</dbReference>
<name>A0ABW5DGS8_9HYPH</name>
<dbReference type="InterPro" id="IPR000825">
    <property type="entry name" value="SUF_FeS_clus_asmbl_SufBD_core"/>
</dbReference>
<evidence type="ECO:0000259" key="1">
    <source>
        <dbReference type="Pfam" id="PF01458"/>
    </source>
</evidence>
<dbReference type="InterPro" id="IPR055346">
    <property type="entry name" value="Fe-S_cluster_assembly_SufBD"/>
</dbReference>
<dbReference type="PANTHER" id="PTHR43575">
    <property type="entry name" value="PROTEIN ABCI7, CHLOROPLASTIC"/>
    <property type="match status" value="1"/>
</dbReference>
<dbReference type="Pfam" id="PF01458">
    <property type="entry name" value="SUFBD_core"/>
    <property type="match status" value="1"/>
</dbReference>
<dbReference type="RefSeq" id="WP_165278672.1">
    <property type="nucleotide sequence ID" value="NZ_BAABGS010000075.1"/>
</dbReference>
<reference evidence="3" key="1">
    <citation type="journal article" date="2019" name="Int. J. Syst. Evol. Microbiol.">
        <title>The Global Catalogue of Microorganisms (GCM) 10K type strain sequencing project: providing services to taxonomists for standard genome sequencing and annotation.</title>
        <authorList>
            <consortium name="The Broad Institute Genomics Platform"/>
            <consortium name="The Broad Institute Genome Sequencing Center for Infectious Disease"/>
            <person name="Wu L."/>
            <person name="Ma J."/>
        </authorList>
    </citation>
    <scope>NUCLEOTIDE SEQUENCE [LARGE SCALE GENOMIC DNA]</scope>
    <source>
        <strain evidence="3">KCTC 23707</strain>
    </source>
</reference>
<gene>
    <name evidence="2" type="primary">sufD</name>
    <name evidence="2" type="ORF">ACFSMZ_10270</name>
</gene>
<dbReference type="Proteomes" id="UP001597373">
    <property type="component" value="Unassembled WGS sequence"/>
</dbReference>
<feature type="domain" description="SUF system FeS cluster assembly SufBD core" evidence="1">
    <location>
        <begin position="168"/>
        <end position="392"/>
    </location>
</feature>
<evidence type="ECO:0000313" key="3">
    <source>
        <dbReference type="Proteomes" id="UP001597373"/>
    </source>
</evidence>
<organism evidence="2 3">
    <name type="scientific">Chelativorans composti</name>
    <dbReference type="NCBI Taxonomy" id="768533"/>
    <lineage>
        <taxon>Bacteria</taxon>
        <taxon>Pseudomonadati</taxon>
        <taxon>Pseudomonadota</taxon>
        <taxon>Alphaproteobacteria</taxon>
        <taxon>Hyphomicrobiales</taxon>
        <taxon>Phyllobacteriaceae</taxon>
        <taxon>Chelativorans</taxon>
    </lineage>
</organism>
<keyword evidence="3" id="KW-1185">Reference proteome</keyword>
<protein>
    <submittedName>
        <fullName evidence="2">Fe-S cluster assembly protein SufD</fullName>
    </submittedName>
</protein>